<reference evidence="2 3" key="1">
    <citation type="submission" date="2016-10" db="EMBL/GenBank/DDBJ databases">
        <authorList>
            <person name="de Groot N.N."/>
        </authorList>
    </citation>
    <scope>NUCLEOTIDE SEQUENCE [LARGE SCALE GENOMIC DNA]</scope>
    <source>
        <strain evidence="2 3">DSM 19981</strain>
    </source>
</reference>
<dbReference type="SUPFAM" id="SSF54427">
    <property type="entry name" value="NTF2-like"/>
    <property type="match status" value="1"/>
</dbReference>
<dbReference type="RefSeq" id="WP_092956417.1">
    <property type="nucleotide sequence ID" value="NZ_FOSQ01000001.1"/>
</dbReference>
<dbReference type="InterPro" id="IPR037401">
    <property type="entry name" value="SnoaL-like"/>
</dbReference>
<dbReference type="OrthoDB" id="4775103at2"/>
<protein>
    <submittedName>
        <fullName evidence="2">Ketosteroid isomerase homolog</fullName>
    </submittedName>
</protein>
<feature type="domain" description="SnoaL-like" evidence="1">
    <location>
        <begin position="15"/>
        <end position="135"/>
    </location>
</feature>
<evidence type="ECO:0000313" key="3">
    <source>
        <dbReference type="Proteomes" id="UP000199473"/>
    </source>
</evidence>
<name>A0A1I3Y851_9PROT</name>
<proteinExistence type="predicted"/>
<dbReference type="Proteomes" id="UP000199473">
    <property type="component" value="Unassembled WGS sequence"/>
</dbReference>
<keyword evidence="2" id="KW-0413">Isomerase</keyword>
<evidence type="ECO:0000259" key="1">
    <source>
        <dbReference type="Pfam" id="PF13474"/>
    </source>
</evidence>
<keyword evidence="3" id="KW-1185">Reference proteome</keyword>
<gene>
    <name evidence="2" type="ORF">SAMN02745775_1011053</name>
</gene>
<accession>A0A1I3Y851</accession>
<dbReference type="Gene3D" id="3.10.450.50">
    <property type="match status" value="1"/>
</dbReference>
<dbReference type="STRING" id="1123062.SAMN02745775_1011053"/>
<dbReference type="Pfam" id="PF13474">
    <property type="entry name" value="SnoaL_3"/>
    <property type="match status" value="1"/>
</dbReference>
<dbReference type="EMBL" id="FOSQ01000001">
    <property type="protein sequence ID" value="SFK27953.1"/>
    <property type="molecule type" value="Genomic_DNA"/>
</dbReference>
<dbReference type="InterPro" id="IPR032710">
    <property type="entry name" value="NTF2-like_dom_sf"/>
</dbReference>
<evidence type="ECO:0000313" key="2">
    <source>
        <dbReference type="EMBL" id="SFK27953.1"/>
    </source>
</evidence>
<dbReference type="AlphaFoldDB" id="A0A1I3Y851"/>
<dbReference type="GO" id="GO:0016853">
    <property type="term" value="F:isomerase activity"/>
    <property type="evidence" value="ECO:0007669"/>
    <property type="project" value="UniProtKB-KW"/>
</dbReference>
<sequence>MDALPEADAGTRAGVLAWMARFAAAVRAVDYRAATPMWHDQVLAFGTHQAVLEGFAQFRDRQWDSVWPRTADFTFVQDAARVLASADASLAIAIAPFASTGFHADGTPFPRPGRATLVLMRGADGWIAVHSHLSLERGVPTESHGDRPVIR</sequence>
<organism evidence="2 3">
    <name type="scientific">Falsiroseomonas stagni DSM 19981</name>
    <dbReference type="NCBI Taxonomy" id="1123062"/>
    <lineage>
        <taxon>Bacteria</taxon>
        <taxon>Pseudomonadati</taxon>
        <taxon>Pseudomonadota</taxon>
        <taxon>Alphaproteobacteria</taxon>
        <taxon>Acetobacterales</taxon>
        <taxon>Roseomonadaceae</taxon>
        <taxon>Falsiroseomonas</taxon>
    </lineage>
</organism>